<evidence type="ECO:0000313" key="1">
    <source>
        <dbReference type="EMBL" id="KAJ2757706.1"/>
    </source>
</evidence>
<keyword evidence="2" id="KW-1185">Reference proteome</keyword>
<name>A0ACC1JI14_9FUNG</name>
<proteinExistence type="predicted"/>
<accession>A0ACC1JI14</accession>
<dbReference type="EMBL" id="JANBUJ010004343">
    <property type="protein sequence ID" value="KAJ2757706.1"/>
    <property type="molecule type" value="Genomic_DNA"/>
</dbReference>
<sequence>SSRSTLTSGLPASSLSPPPPTEEARPMSILPESMYRLALRSNHGTARAAQPAAAAADSESRPTTDAALAAALWLDVHYVSGGVRKQVAFPPGVTAGQARDLCMLRFGVWRDLMGGDGPAPGSDWAAQSSASSTTAQSVASGATSGATASQSYRSSRSSSCSKSSGGGDSSEFRRSSSSSSASDASSPRGRYGLYWPRQAEWLDSQELLSRYPLAAGDRVELQDRGAFIATAAAAGGGRWDEHSGSGAPLNVERQGWVHYMQAKGLSTAWRECWLELHGTALAGYKAAPKTDRAGQPQARGWRDKPLVSVDLAGGFALGDQH</sequence>
<reference evidence="1" key="1">
    <citation type="submission" date="2022-07" db="EMBL/GenBank/DDBJ databases">
        <title>Phylogenomic reconstructions and comparative analyses of Kickxellomycotina fungi.</title>
        <authorList>
            <person name="Reynolds N.K."/>
            <person name="Stajich J.E."/>
            <person name="Barry K."/>
            <person name="Grigoriev I.V."/>
            <person name="Crous P."/>
            <person name="Smith M.E."/>
        </authorList>
    </citation>
    <scope>NUCLEOTIDE SEQUENCE</scope>
    <source>
        <strain evidence="1">CBS 109366</strain>
    </source>
</reference>
<protein>
    <submittedName>
        <fullName evidence="1">Uncharacterized protein</fullName>
    </submittedName>
</protein>
<organism evidence="1 2">
    <name type="scientific">Coemansia nantahalensis</name>
    <dbReference type="NCBI Taxonomy" id="2789366"/>
    <lineage>
        <taxon>Eukaryota</taxon>
        <taxon>Fungi</taxon>
        <taxon>Fungi incertae sedis</taxon>
        <taxon>Zoopagomycota</taxon>
        <taxon>Kickxellomycotina</taxon>
        <taxon>Kickxellomycetes</taxon>
        <taxon>Kickxellales</taxon>
        <taxon>Kickxellaceae</taxon>
        <taxon>Coemansia</taxon>
    </lineage>
</organism>
<dbReference type="Proteomes" id="UP001140234">
    <property type="component" value="Unassembled WGS sequence"/>
</dbReference>
<comment type="caution">
    <text evidence="1">The sequence shown here is derived from an EMBL/GenBank/DDBJ whole genome shotgun (WGS) entry which is preliminary data.</text>
</comment>
<feature type="non-terminal residue" evidence="1">
    <location>
        <position position="1"/>
    </location>
</feature>
<evidence type="ECO:0000313" key="2">
    <source>
        <dbReference type="Proteomes" id="UP001140234"/>
    </source>
</evidence>
<feature type="non-terminal residue" evidence="1">
    <location>
        <position position="321"/>
    </location>
</feature>
<gene>
    <name evidence="1" type="ORF">IWQ57_007022</name>
</gene>